<protein>
    <recommendedName>
        <fullName evidence="3">Ankyrin repeat-containing protein</fullName>
    </recommendedName>
</protein>
<dbReference type="RefSeq" id="WP_400187407.1">
    <property type="nucleotide sequence ID" value="NZ_JBGORX010000002.1"/>
</dbReference>
<sequence length="390" mass="45392">MELLLQHGAILEVTNPHNGKTPLMTAMSMGYFSLFTFFLAKADASTLNHRTISKPYYLLFQLFDVYENRLVELDIFALLAELKNKGLEFDKTIDYSAPSDPFGHRSYEKQREIFASNMSLLHFYVDNLTHNRDDFFPLLDKHLNVIQALIAQGVDFTVKATFISTKEEGMNEAYEAKKVKIIRELTAAEYLRHIAEEIIGYDSDAYLIKAYQDENEFLQHIEPRSRTGQIKLHQRFHQFRNLERVLSGKKPLVYSGLPDVRKIEQLALKHHDSPEGHAPDMDPQSVNTGLLHARDRADHDKWDKLKKLIVDYVKNAESLPDFLERVEEFKTPLQLHFEVNKDAQGEVVSYGSWLYRCVHYFDPYKYPNSWEALRAFGKKTYGIDINTQYE</sequence>
<gene>
    <name evidence="1" type="ORF">ACD661_08355</name>
</gene>
<dbReference type="Gene3D" id="1.25.40.20">
    <property type="entry name" value="Ankyrin repeat-containing domain"/>
    <property type="match status" value="1"/>
</dbReference>
<dbReference type="InterPro" id="IPR036770">
    <property type="entry name" value="Ankyrin_rpt-contain_sf"/>
</dbReference>
<dbReference type="EMBL" id="JBGORX010000002">
    <property type="protein sequence ID" value="MFJ1268561.1"/>
    <property type="molecule type" value="Genomic_DNA"/>
</dbReference>
<proteinExistence type="predicted"/>
<keyword evidence="2" id="KW-1185">Reference proteome</keyword>
<reference evidence="1 2" key="1">
    <citation type="submission" date="2024-08" db="EMBL/GenBank/DDBJ databases">
        <title>Draft Genome Sequence of Legionella lytica strain DSB2004, Isolated From a Fire Sprinkler System.</title>
        <authorList>
            <person name="Everhart A.D."/>
            <person name="Kidane D.T."/>
            <person name="Farone A.L."/>
            <person name="Farone M.B."/>
        </authorList>
    </citation>
    <scope>NUCLEOTIDE SEQUENCE [LARGE SCALE GENOMIC DNA]</scope>
    <source>
        <strain evidence="1 2">DSB2004</strain>
    </source>
</reference>
<evidence type="ECO:0008006" key="3">
    <source>
        <dbReference type="Google" id="ProtNLM"/>
    </source>
</evidence>
<accession>A0ABW8D9B1</accession>
<comment type="caution">
    <text evidence="1">The sequence shown here is derived from an EMBL/GenBank/DDBJ whole genome shotgun (WGS) entry which is preliminary data.</text>
</comment>
<name>A0ABW8D9B1_9GAMM</name>
<evidence type="ECO:0000313" key="2">
    <source>
        <dbReference type="Proteomes" id="UP001615550"/>
    </source>
</evidence>
<organism evidence="1 2">
    <name type="scientific">Legionella lytica</name>
    <dbReference type="NCBI Taxonomy" id="96232"/>
    <lineage>
        <taxon>Bacteria</taxon>
        <taxon>Pseudomonadati</taxon>
        <taxon>Pseudomonadota</taxon>
        <taxon>Gammaproteobacteria</taxon>
        <taxon>Legionellales</taxon>
        <taxon>Legionellaceae</taxon>
        <taxon>Legionella</taxon>
    </lineage>
</organism>
<evidence type="ECO:0000313" key="1">
    <source>
        <dbReference type="EMBL" id="MFJ1268561.1"/>
    </source>
</evidence>
<dbReference type="Proteomes" id="UP001615550">
    <property type="component" value="Unassembled WGS sequence"/>
</dbReference>